<dbReference type="PANTHER" id="PTHR10666">
    <property type="entry name" value="UBIQUITIN"/>
    <property type="match status" value="1"/>
</dbReference>
<evidence type="ECO:0000256" key="3">
    <source>
        <dbReference type="SAM" id="MobiDB-lite"/>
    </source>
</evidence>
<feature type="region of interest" description="Disordered" evidence="3">
    <location>
        <begin position="1"/>
        <end position="25"/>
    </location>
</feature>
<evidence type="ECO:0000313" key="6">
    <source>
        <dbReference type="Proteomes" id="UP000326396"/>
    </source>
</evidence>
<dbReference type="GO" id="GO:0003729">
    <property type="term" value="F:mRNA binding"/>
    <property type="evidence" value="ECO:0007669"/>
    <property type="project" value="UniProtKB-ARBA"/>
</dbReference>
<feature type="domain" description="Ubiquitin-like" evidence="4">
    <location>
        <begin position="326"/>
        <end position="389"/>
    </location>
</feature>
<feature type="compositionally biased region" description="Basic and acidic residues" evidence="3">
    <location>
        <begin position="9"/>
        <end position="25"/>
    </location>
</feature>
<name>A0A5N6P223_9ASTR</name>
<protein>
    <recommendedName>
        <fullName evidence="4">Ubiquitin-like domain-containing protein</fullName>
    </recommendedName>
</protein>
<gene>
    <name evidence="5" type="ORF">E3N88_14562</name>
</gene>
<comment type="caution">
    <text evidence="5">The sequence shown here is derived from an EMBL/GenBank/DDBJ whole genome shotgun (WGS) entry which is preliminary data.</text>
</comment>
<dbReference type="PRINTS" id="PR00348">
    <property type="entry name" value="UBIQUITIN"/>
</dbReference>
<dbReference type="EMBL" id="SZYD01000007">
    <property type="protein sequence ID" value="KAD5803202.1"/>
    <property type="molecule type" value="Genomic_DNA"/>
</dbReference>
<dbReference type="Gene3D" id="3.10.20.90">
    <property type="entry name" value="Phosphatidylinositol 3-kinase Catalytic Subunit, Chain A, domain 1"/>
    <property type="match status" value="5"/>
</dbReference>
<feature type="domain" description="Ubiquitin-like" evidence="4">
    <location>
        <begin position="174"/>
        <end position="249"/>
    </location>
</feature>
<dbReference type="Proteomes" id="UP000326396">
    <property type="component" value="Linkage Group LG15"/>
</dbReference>
<reference evidence="5 6" key="1">
    <citation type="submission" date="2019-05" db="EMBL/GenBank/DDBJ databases">
        <title>Mikania micrantha, genome provides insights into the molecular mechanism of rapid growth.</title>
        <authorList>
            <person name="Liu B."/>
        </authorList>
    </citation>
    <scope>NUCLEOTIDE SEQUENCE [LARGE SCALE GENOMIC DNA]</scope>
    <source>
        <strain evidence="5">NLD-2019</strain>
        <tissue evidence="5">Leaf</tissue>
    </source>
</reference>
<dbReference type="OrthoDB" id="26725at2759"/>
<evidence type="ECO:0000259" key="4">
    <source>
        <dbReference type="PROSITE" id="PS50053"/>
    </source>
</evidence>
<evidence type="ECO:0000313" key="5">
    <source>
        <dbReference type="EMBL" id="KAD5803202.1"/>
    </source>
</evidence>
<dbReference type="SMART" id="SM00213">
    <property type="entry name" value="UBQ"/>
    <property type="match status" value="5"/>
</dbReference>
<organism evidence="5 6">
    <name type="scientific">Mikania micrantha</name>
    <name type="common">bitter vine</name>
    <dbReference type="NCBI Taxonomy" id="192012"/>
    <lineage>
        <taxon>Eukaryota</taxon>
        <taxon>Viridiplantae</taxon>
        <taxon>Streptophyta</taxon>
        <taxon>Embryophyta</taxon>
        <taxon>Tracheophyta</taxon>
        <taxon>Spermatophyta</taxon>
        <taxon>Magnoliopsida</taxon>
        <taxon>eudicotyledons</taxon>
        <taxon>Gunneridae</taxon>
        <taxon>Pentapetalae</taxon>
        <taxon>asterids</taxon>
        <taxon>campanulids</taxon>
        <taxon>Asterales</taxon>
        <taxon>Asteraceae</taxon>
        <taxon>Asteroideae</taxon>
        <taxon>Heliantheae alliance</taxon>
        <taxon>Eupatorieae</taxon>
        <taxon>Mikania</taxon>
    </lineage>
</organism>
<keyword evidence="1" id="KW-1017">Isopeptide bond</keyword>
<feature type="domain" description="Ubiquitin-like" evidence="4">
    <location>
        <begin position="103"/>
        <end position="164"/>
    </location>
</feature>
<keyword evidence="6" id="KW-1185">Reference proteome</keyword>
<accession>A0A5N6P223</accession>
<keyword evidence="2" id="KW-0832">Ubl conjugation</keyword>
<dbReference type="Pfam" id="PF00240">
    <property type="entry name" value="ubiquitin"/>
    <property type="match status" value="5"/>
</dbReference>
<dbReference type="SUPFAM" id="SSF54236">
    <property type="entry name" value="Ubiquitin-like"/>
    <property type="match status" value="5"/>
</dbReference>
<dbReference type="AlphaFoldDB" id="A0A5N6P223"/>
<evidence type="ECO:0000256" key="2">
    <source>
        <dbReference type="ARBA" id="ARBA00022843"/>
    </source>
</evidence>
<dbReference type="InterPro" id="IPR000626">
    <property type="entry name" value="Ubiquitin-like_dom"/>
</dbReference>
<feature type="domain" description="Ubiquitin-like" evidence="4">
    <location>
        <begin position="250"/>
        <end position="319"/>
    </location>
</feature>
<proteinExistence type="predicted"/>
<dbReference type="InterPro" id="IPR029071">
    <property type="entry name" value="Ubiquitin-like_domsf"/>
</dbReference>
<evidence type="ECO:0000256" key="1">
    <source>
        <dbReference type="ARBA" id="ARBA00022499"/>
    </source>
</evidence>
<dbReference type="PROSITE" id="PS50053">
    <property type="entry name" value="UBIQUITIN_2"/>
    <property type="match status" value="5"/>
</dbReference>
<sequence length="426" mass="48057">MDASRKRNGNGDDKSTNQKRRNTGDLKFTDDYLDSEIIPVTIKGSDTIDKIRLEIQTKAHIPFDQQELLIKQKIIGNTNTLANFPINIKESDYILMSESRGFMNIFIKNLEGRLINFLQVKPSDTIGNVKVKMHGFHHMLIFNGVVLEDNQTLADLNIINGSTLTGVEISKAKMEIFVVTFTGKTISLEATPTDTIANIKLEIMYTERVPVNEQVLIFKGMALVDSGTLCDFHINGKSTLTLVRRSRGLMQISIKTFGEETFTLDVNPSHSIGSIKSKIQDKKHIPHDEQELIFNEMVLDNIDTLADLHINGDSTLTLVRISAGRMNIVIKMESGYTINMKVKPSNTVYDMKSKIGDMQGIPRCQLILHFGRKHLQDGATLADYHIHDNQPSIVSLFCKLVVYKYLSYFEAYTATLQNMLDPLEQN</sequence>
<feature type="domain" description="Ubiquitin-like" evidence="4">
    <location>
        <begin position="26"/>
        <end position="101"/>
    </location>
</feature>
<dbReference type="InterPro" id="IPR050158">
    <property type="entry name" value="Ubiquitin_ubiquitin-like"/>
</dbReference>
<dbReference type="InterPro" id="IPR019956">
    <property type="entry name" value="Ubiquitin_dom"/>
</dbReference>